<evidence type="ECO:0000256" key="5">
    <source>
        <dbReference type="ARBA" id="ARBA00023204"/>
    </source>
</evidence>
<dbReference type="Proteomes" id="UP000238042">
    <property type="component" value="Unassembled WGS sequence"/>
</dbReference>
<comment type="caution">
    <text evidence="9">The sequence shown here is derived from an EMBL/GenBank/DDBJ whole genome shotgun (WGS) entry which is preliminary data.</text>
</comment>
<evidence type="ECO:0000256" key="2">
    <source>
        <dbReference type="ARBA" id="ARBA00022763"/>
    </source>
</evidence>
<dbReference type="InterPro" id="IPR015927">
    <property type="entry name" value="Peptidase_S24_S26A/B/C"/>
</dbReference>
<dbReference type="GO" id="GO:0009432">
    <property type="term" value="P:SOS response"/>
    <property type="evidence" value="ECO:0007669"/>
    <property type="project" value="UniProtKB-KW"/>
</dbReference>
<dbReference type="InterPro" id="IPR050077">
    <property type="entry name" value="LexA_repressor"/>
</dbReference>
<dbReference type="PANTHER" id="PTHR33516:SF2">
    <property type="entry name" value="LEXA REPRESSOR-RELATED"/>
    <property type="match status" value="1"/>
</dbReference>
<dbReference type="GO" id="GO:0016787">
    <property type="term" value="F:hydrolase activity"/>
    <property type="evidence" value="ECO:0007669"/>
    <property type="project" value="UniProtKB-KW"/>
</dbReference>
<evidence type="ECO:0000256" key="3">
    <source>
        <dbReference type="ARBA" id="ARBA00022801"/>
    </source>
</evidence>
<keyword evidence="3 7" id="KW-0378">Hydrolase</keyword>
<dbReference type="RefSeq" id="WP_105247406.1">
    <property type="nucleotide sequence ID" value="NZ_PSZM01000045.1"/>
</dbReference>
<keyword evidence="10" id="KW-1185">Reference proteome</keyword>
<protein>
    <submittedName>
        <fullName evidence="9">Peptidase S24</fullName>
    </submittedName>
</protein>
<evidence type="ECO:0000259" key="8">
    <source>
        <dbReference type="Pfam" id="PF00717"/>
    </source>
</evidence>
<evidence type="ECO:0000256" key="6">
    <source>
        <dbReference type="ARBA" id="ARBA00023236"/>
    </source>
</evidence>
<dbReference type="PRINTS" id="PR00726">
    <property type="entry name" value="LEXASERPTASE"/>
</dbReference>
<sequence>MKIQTIHKGKNLDIFSLDISIKQPLSYFEGGIKAGFPSPASDFPAERIDLNEELIRDPETTFLARVNGDSMKDIGIFDGDLMIIDKALEPHNGNIAVCYIDGEFTLKRLKVIQEKGKVKEIILLPENKDYNPIYVTPDNDFIIWGILTYNIIKFI</sequence>
<evidence type="ECO:0000256" key="7">
    <source>
        <dbReference type="RuleBase" id="RU003991"/>
    </source>
</evidence>
<proteinExistence type="inferred from homology"/>
<accession>A0A2S8A870</accession>
<feature type="domain" description="Peptidase S24/S26A/S26B/S26C" evidence="8">
    <location>
        <begin position="30"/>
        <end position="147"/>
    </location>
</feature>
<evidence type="ECO:0000256" key="1">
    <source>
        <dbReference type="ARBA" id="ARBA00007484"/>
    </source>
</evidence>
<evidence type="ECO:0000313" key="9">
    <source>
        <dbReference type="EMBL" id="PQL90761.1"/>
    </source>
</evidence>
<dbReference type="GO" id="GO:0003677">
    <property type="term" value="F:DNA binding"/>
    <property type="evidence" value="ECO:0007669"/>
    <property type="project" value="InterPro"/>
</dbReference>
<gene>
    <name evidence="9" type="ORF">C4S77_09905</name>
</gene>
<evidence type="ECO:0000313" key="10">
    <source>
        <dbReference type="Proteomes" id="UP000238042"/>
    </source>
</evidence>
<keyword evidence="4 7" id="KW-0068">Autocatalytic cleavage</keyword>
<organism evidence="9 10">
    <name type="scientific">Apibacter adventoris</name>
    <dbReference type="NCBI Taxonomy" id="1679466"/>
    <lineage>
        <taxon>Bacteria</taxon>
        <taxon>Pseudomonadati</taxon>
        <taxon>Bacteroidota</taxon>
        <taxon>Flavobacteriia</taxon>
        <taxon>Flavobacteriales</taxon>
        <taxon>Weeksellaceae</taxon>
        <taxon>Apibacter</taxon>
    </lineage>
</organism>
<dbReference type="NCBIfam" id="NF007621">
    <property type="entry name" value="PRK10276.1"/>
    <property type="match status" value="1"/>
</dbReference>
<keyword evidence="6" id="KW-0742">SOS response</keyword>
<dbReference type="EMBL" id="PSZM01000045">
    <property type="protein sequence ID" value="PQL90761.1"/>
    <property type="molecule type" value="Genomic_DNA"/>
</dbReference>
<dbReference type="InterPro" id="IPR039418">
    <property type="entry name" value="LexA-like"/>
</dbReference>
<name>A0A2S8A870_9FLAO</name>
<dbReference type="InterPro" id="IPR036286">
    <property type="entry name" value="LexA/Signal_pep-like_sf"/>
</dbReference>
<dbReference type="Gene3D" id="2.10.109.10">
    <property type="entry name" value="Umud Fragment, subunit A"/>
    <property type="match status" value="1"/>
</dbReference>
<dbReference type="GO" id="GO:0006281">
    <property type="term" value="P:DNA repair"/>
    <property type="evidence" value="ECO:0007669"/>
    <property type="project" value="UniProtKB-KW"/>
</dbReference>
<dbReference type="OrthoDB" id="9787787at2"/>
<dbReference type="SUPFAM" id="SSF51306">
    <property type="entry name" value="LexA/Signal peptidase"/>
    <property type="match status" value="1"/>
</dbReference>
<dbReference type="AlphaFoldDB" id="A0A2S8A870"/>
<keyword evidence="5" id="KW-0234">DNA repair</keyword>
<reference evidence="9 10" key="1">
    <citation type="submission" date="2018-02" db="EMBL/GenBank/DDBJ databases">
        <title>Genome sequences of Apibacter spp., gut symbionts of Asian honey bees.</title>
        <authorList>
            <person name="Kwong W.K."/>
            <person name="Steele M.I."/>
            <person name="Moran N.A."/>
        </authorList>
    </citation>
    <scope>NUCLEOTIDE SEQUENCE [LARGE SCALE GENOMIC DNA]</scope>
    <source>
        <strain evidence="10">wkB301</strain>
    </source>
</reference>
<dbReference type="PANTHER" id="PTHR33516">
    <property type="entry name" value="LEXA REPRESSOR"/>
    <property type="match status" value="1"/>
</dbReference>
<evidence type="ECO:0000256" key="4">
    <source>
        <dbReference type="ARBA" id="ARBA00022813"/>
    </source>
</evidence>
<dbReference type="InterPro" id="IPR006197">
    <property type="entry name" value="Peptidase_S24_LexA"/>
</dbReference>
<comment type="similarity">
    <text evidence="1 7">Belongs to the peptidase S24 family.</text>
</comment>
<keyword evidence="2" id="KW-0227">DNA damage</keyword>
<dbReference type="Pfam" id="PF00717">
    <property type="entry name" value="Peptidase_S24"/>
    <property type="match status" value="1"/>
</dbReference>
<dbReference type="CDD" id="cd06529">
    <property type="entry name" value="S24_LexA-like"/>
    <property type="match status" value="1"/>
</dbReference>
<dbReference type="GO" id="GO:0006355">
    <property type="term" value="P:regulation of DNA-templated transcription"/>
    <property type="evidence" value="ECO:0007669"/>
    <property type="project" value="InterPro"/>
</dbReference>